<sequence>MISLLLLAFLVQLLIHVVNTLGATTINELLWALYNKLPTPTAKDANDATRLRREVVRLKRELAGISAQDEFTRWAKLRRQHDKAEADQEKAANKVKSTRAQFDTAANFLRWGGTTGLRFLLQFWYSKTPIFWIPQGWVPYYAEWVLSFPRAPLGSVSMQVWWIACASVILLVGEGIGATVTLAKSTKAQKQQPMKMQSTGTGASTGKAGEKKEL</sequence>
<comment type="subcellular location">
    <subcellularLocation>
        <location evidence="1">Endoplasmic reticulum membrane</location>
        <topology evidence="1">Multi-pass membrane protein</topology>
    </subcellularLocation>
</comment>
<comment type="similarity">
    <text evidence="2 9">Belongs to the WRB/GET1 family.</text>
</comment>
<protein>
    <submittedName>
        <fullName evidence="13">Protein get1</fullName>
    </submittedName>
</protein>
<evidence type="ECO:0000313" key="14">
    <source>
        <dbReference type="Proteomes" id="UP000799538"/>
    </source>
</evidence>
<evidence type="ECO:0000256" key="8">
    <source>
        <dbReference type="ARBA" id="ARBA00023136"/>
    </source>
</evidence>
<dbReference type="GO" id="GO:0043495">
    <property type="term" value="F:protein-membrane adaptor activity"/>
    <property type="evidence" value="ECO:0007669"/>
    <property type="project" value="TreeGrafter"/>
</dbReference>
<dbReference type="GO" id="GO:0071816">
    <property type="term" value="P:tail-anchored membrane protein insertion into ER membrane"/>
    <property type="evidence" value="ECO:0007669"/>
    <property type="project" value="InterPro"/>
</dbReference>
<keyword evidence="5 9" id="KW-0256">Endoplasmic reticulum</keyword>
<evidence type="ECO:0000256" key="11">
    <source>
        <dbReference type="SAM" id="Phobius"/>
    </source>
</evidence>
<dbReference type="InterPro" id="IPR028945">
    <property type="entry name" value="Get1"/>
</dbReference>
<evidence type="ECO:0000256" key="6">
    <source>
        <dbReference type="ARBA" id="ARBA00022989"/>
    </source>
</evidence>
<name>A0A6A6GC78_9PEZI</name>
<dbReference type="OrthoDB" id="69461at2759"/>
<dbReference type="InterPro" id="IPR029012">
    <property type="entry name" value="Helix_hairpin_bin_sf"/>
</dbReference>
<feature type="topological domain" description="Lumenal" evidence="9">
    <location>
        <begin position="1"/>
        <end position="4"/>
    </location>
</feature>
<dbReference type="EMBL" id="ML992506">
    <property type="protein sequence ID" value="KAF2223326.1"/>
    <property type="molecule type" value="Genomic_DNA"/>
</dbReference>
<proteinExistence type="inferred from homology"/>
<dbReference type="AlphaFoldDB" id="A0A6A6GC78"/>
<keyword evidence="3 9" id="KW-0813">Transport</keyword>
<dbReference type="FunFam" id="1.10.287.660:FF:000006">
    <property type="entry name" value="Protein GET1"/>
    <property type="match status" value="1"/>
</dbReference>
<feature type="coiled-coil region" evidence="9">
    <location>
        <begin position="48"/>
        <end position="101"/>
    </location>
</feature>
<dbReference type="HAMAP" id="MF_03113">
    <property type="entry name" value="Get1"/>
    <property type="match status" value="1"/>
</dbReference>
<dbReference type="PANTHER" id="PTHR42650:SF1">
    <property type="entry name" value="GUIDED ENTRY OF TAIL-ANCHORED PROTEINS FACTOR 1"/>
    <property type="match status" value="1"/>
</dbReference>
<keyword evidence="12" id="KW-0732">Signal</keyword>
<dbReference type="PANTHER" id="PTHR42650">
    <property type="entry name" value="TAIL-ANCHORED PROTEIN INSERTION RECEPTOR WRB"/>
    <property type="match status" value="1"/>
</dbReference>
<keyword evidence="7 9" id="KW-0175">Coiled coil</keyword>
<organism evidence="13 14">
    <name type="scientific">Elsinoe ampelina</name>
    <dbReference type="NCBI Taxonomy" id="302913"/>
    <lineage>
        <taxon>Eukaryota</taxon>
        <taxon>Fungi</taxon>
        <taxon>Dikarya</taxon>
        <taxon>Ascomycota</taxon>
        <taxon>Pezizomycotina</taxon>
        <taxon>Dothideomycetes</taxon>
        <taxon>Dothideomycetidae</taxon>
        <taxon>Myriangiales</taxon>
        <taxon>Elsinoaceae</taxon>
        <taxon>Elsinoe</taxon>
    </lineage>
</organism>
<accession>A0A6A6GC78</accession>
<evidence type="ECO:0000313" key="13">
    <source>
        <dbReference type="EMBL" id="KAF2223326.1"/>
    </source>
</evidence>
<evidence type="ECO:0000256" key="5">
    <source>
        <dbReference type="ARBA" id="ARBA00022824"/>
    </source>
</evidence>
<evidence type="ECO:0000256" key="3">
    <source>
        <dbReference type="ARBA" id="ARBA00022448"/>
    </source>
</evidence>
<dbReference type="InterPro" id="IPR027538">
    <property type="entry name" value="Get1_fungi"/>
</dbReference>
<feature type="compositionally biased region" description="Polar residues" evidence="10">
    <location>
        <begin position="188"/>
        <end position="197"/>
    </location>
</feature>
<dbReference type="Gene3D" id="1.10.287.660">
    <property type="entry name" value="Helix hairpin bin"/>
    <property type="match status" value="1"/>
</dbReference>
<dbReference type="Pfam" id="PF04420">
    <property type="entry name" value="CHD5"/>
    <property type="match status" value="1"/>
</dbReference>
<reference evidence="14" key="1">
    <citation type="journal article" date="2020" name="Stud. Mycol.">
        <title>101 Dothideomycetes genomes: A test case for predicting lifestyles and emergence of pathogens.</title>
        <authorList>
            <person name="Haridas S."/>
            <person name="Albert R."/>
            <person name="Binder M."/>
            <person name="Bloem J."/>
            <person name="LaButti K."/>
            <person name="Salamov A."/>
            <person name="Andreopoulos B."/>
            <person name="Baker S."/>
            <person name="Barry K."/>
            <person name="Bills G."/>
            <person name="Bluhm B."/>
            <person name="Cannon C."/>
            <person name="Castanera R."/>
            <person name="Culley D."/>
            <person name="Daum C."/>
            <person name="Ezra D."/>
            <person name="Gonzalez J."/>
            <person name="Henrissat B."/>
            <person name="Kuo A."/>
            <person name="Liang C."/>
            <person name="Lipzen A."/>
            <person name="Lutzoni F."/>
            <person name="Magnuson J."/>
            <person name="Mondo S."/>
            <person name="Nolan M."/>
            <person name="Ohm R."/>
            <person name="Pangilinan J."/>
            <person name="Park H.-J."/>
            <person name="Ramirez L."/>
            <person name="Alfaro M."/>
            <person name="Sun H."/>
            <person name="Tritt A."/>
            <person name="Yoshinaga Y."/>
            <person name="Zwiers L.-H."/>
            <person name="Turgeon B."/>
            <person name="Goodwin S."/>
            <person name="Spatafora J."/>
            <person name="Crous P."/>
            <person name="Grigoriev I."/>
        </authorList>
    </citation>
    <scope>NUCLEOTIDE SEQUENCE [LARGE SCALE GENOMIC DNA]</scope>
    <source>
        <strain evidence="14">CECT 20119</strain>
    </source>
</reference>
<evidence type="ECO:0000256" key="9">
    <source>
        <dbReference type="HAMAP-Rule" id="MF_03113"/>
    </source>
</evidence>
<feature type="topological domain" description="Cytoplasmic" evidence="9">
    <location>
        <begin position="173"/>
        <end position="214"/>
    </location>
</feature>
<gene>
    <name evidence="9" type="primary">GET1</name>
    <name evidence="13" type="ORF">BDZ85DRAFT_261378</name>
</gene>
<dbReference type="GO" id="GO:0005789">
    <property type="term" value="C:endoplasmic reticulum membrane"/>
    <property type="evidence" value="ECO:0007669"/>
    <property type="project" value="UniProtKB-SubCell"/>
</dbReference>
<feature type="transmembrane region" description="Helical" evidence="11">
    <location>
        <begin position="160"/>
        <end position="183"/>
    </location>
</feature>
<keyword evidence="6 9" id="KW-1133">Transmembrane helix</keyword>
<evidence type="ECO:0000256" key="10">
    <source>
        <dbReference type="SAM" id="MobiDB-lite"/>
    </source>
</evidence>
<dbReference type="GO" id="GO:0043529">
    <property type="term" value="C:GET complex"/>
    <property type="evidence" value="ECO:0007669"/>
    <property type="project" value="InterPro"/>
</dbReference>
<feature type="compositionally biased region" description="Low complexity" evidence="10">
    <location>
        <begin position="198"/>
        <end position="207"/>
    </location>
</feature>
<keyword evidence="4 9" id="KW-0812">Transmembrane</keyword>
<feature type="chain" id="PRO_5025681897" evidence="12">
    <location>
        <begin position="21"/>
        <end position="214"/>
    </location>
</feature>
<evidence type="ECO:0000256" key="1">
    <source>
        <dbReference type="ARBA" id="ARBA00004477"/>
    </source>
</evidence>
<keyword evidence="14" id="KW-1185">Reference proteome</keyword>
<evidence type="ECO:0000256" key="7">
    <source>
        <dbReference type="ARBA" id="ARBA00023054"/>
    </source>
</evidence>
<evidence type="ECO:0000256" key="4">
    <source>
        <dbReference type="ARBA" id="ARBA00022692"/>
    </source>
</evidence>
<feature type="region of interest" description="Disordered" evidence="10">
    <location>
        <begin position="188"/>
        <end position="214"/>
    </location>
</feature>
<feature type="signal peptide" evidence="12">
    <location>
        <begin position="1"/>
        <end position="20"/>
    </location>
</feature>
<dbReference type="Proteomes" id="UP000799538">
    <property type="component" value="Unassembled WGS sequence"/>
</dbReference>
<keyword evidence="8 9" id="KW-0472">Membrane</keyword>
<evidence type="ECO:0000256" key="2">
    <source>
        <dbReference type="ARBA" id="ARBA00010799"/>
    </source>
</evidence>
<comment type="caution">
    <text evidence="9">Lacks conserved residue(s) required for the propagation of feature annotation.</text>
</comment>
<evidence type="ECO:0000256" key="12">
    <source>
        <dbReference type="SAM" id="SignalP"/>
    </source>
</evidence>